<feature type="transmembrane region" description="Helical" evidence="1">
    <location>
        <begin position="79"/>
        <end position="97"/>
    </location>
</feature>
<reference evidence="2 3" key="1">
    <citation type="submission" date="2023-01" db="EMBL/GenBank/DDBJ databases">
        <title>Cultivation and genomic characterization of new, ubiquitous marine nitrite-oxidizing bacteria from the Nitrospirales.</title>
        <authorList>
            <person name="Mueller A.J."/>
            <person name="Daebeler A."/>
            <person name="Herbold C.W."/>
            <person name="Kirkegaard R.H."/>
            <person name="Daims H."/>
        </authorList>
    </citation>
    <scope>NUCLEOTIDE SEQUENCE [LARGE SCALE GENOMIC DNA]</scope>
    <source>
        <strain evidence="2 3">DK</strain>
    </source>
</reference>
<organism evidence="2 3">
    <name type="scientific">Candidatus Nitrospira neomarina</name>
    <dbReference type="NCBI Taxonomy" id="3020899"/>
    <lineage>
        <taxon>Bacteria</taxon>
        <taxon>Pseudomonadati</taxon>
        <taxon>Nitrospirota</taxon>
        <taxon>Nitrospiria</taxon>
        <taxon>Nitrospirales</taxon>
        <taxon>Nitrospiraceae</taxon>
        <taxon>Nitrospira</taxon>
    </lineage>
</organism>
<evidence type="ECO:0000256" key="1">
    <source>
        <dbReference type="SAM" id="Phobius"/>
    </source>
</evidence>
<dbReference type="InterPro" id="IPR009937">
    <property type="entry name" value="Phage_holin_3_6"/>
</dbReference>
<keyword evidence="1" id="KW-0472">Membrane</keyword>
<dbReference type="RefSeq" id="WP_312746321.1">
    <property type="nucleotide sequence ID" value="NZ_CP116968.1"/>
</dbReference>
<keyword evidence="1" id="KW-1133">Transmembrane helix</keyword>
<sequence length="130" mass="13961">MSLYQEERPLSDLFRDLMNETKILIQQEIQLLKLEMSQKATQAGKDVGFIAVGGALAYAGLLVLLAAATLALALVIPGWASALIIGLVVVGIGYGLIQKGISDLKNINPAPQKTIDSIKETKQWTTNALN</sequence>
<name>A0AA96GJR3_9BACT</name>
<accession>A0AA96GJR3</accession>
<gene>
    <name evidence="2" type="ORF">PQG83_02320</name>
</gene>
<protein>
    <submittedName>
        <fullName evidence="2">Phage holin family protein</fullName>
    </submittedName>
</protein>
<keyword evidence="3" id="KW-1185">Reference proteome</keyword>
<dbReference type="AlphaFoldDB" id="A0AA96GJR3"/>
<feature type="transmembrane region" description="Helical" evidence="1">
    <location>
        <begin position="47"/>
        <end position="73"/>
    </location>
</feature>
<dbReference type="Proteomes" id="UP001302494">
    <property type="component" value="Chromosome"/>
</dbReference>
<keyword evidence="1" id="KW-0812">Transmembrane</keyword>
<dbReference type="EMBL" id="CP116968">
    <property type="protein sequence ID" value="WNM62602.1"/>
    <property type="molecule type" value="Genomic_DNA"/>
</dbReference>
<evidence type="ECO:0000313" key="2">
    <source>
        <dbReference type="EMBL" id="WNM62602.1"/>
    </source>
</evidence>
<proteinExistence type="predicted"/>
<dbReference type="KEGG" id="nneo:PQG83_02320"/>
<evidence type="ECO:0000313" key="3">
    <source>
        <dbReference type="Proteomes" id="UP001302494"/>
    </source>
</evidence>
<dbReference type="Pfam" id="PF07332">
    <property type="entry name" value="Phage_holin_3_6"/>
    <property type="match status" value="1"/>
</dbReference>